<accession>A0A6G6AAT2</accession>
<organism evidence="1">
    <name type="scientific">Borely moumouvirus</name>
    <dbReference type="NCBI Taxonomy" id="2712067"/>
    <lineage>
        <taxon>Viruses</taxon>
        <taxon>Varidnaviria</taxon>
        <taxon>Bamfordvirae</taxon>
        <taxon>Nucleocytoviricota</taxon>
        <taxon>Megaviricetes</taxon>
        <taxon>Imitervirales</taxon>
        <taxon>Mimiviridae</taxon>
        <taxon>Megamimivirinae</taxon>
        <taxon>Moumouvirus</taxon>
    </lineage>
</organism>
<dbReference type="EMBL" id="MN175499">
    <property type="protein sequence ID" value="QID05944.1"/>
    <property type="molecule type" value="Genomic_DNA"/>
</dbReference>
<evidence type="ECO:0000313" key="1">
    <source>
        <dbReference type="EMBL" id="QID05944.1"/>
    </source>
</evidence>
<sequence length="149" mass="17646">MHRLNNFYRPGYYTNYFPFKAFAPIRCIPLHILSQLNIYKRYDQYEKEIFEAIVSIEIIPGAKIVKPSNLGLYTRCNKVIFENIFRLDTFTELDTCGYFCESGNSTFVYKRNQELIIIDNFDKNVDSFENNGLIITQTIKECVDFFDKQ</sequence>
<protein>
    <submittedName>
        <fullName evidence="1">Uncharacterized protein</fullName>
    </submittedName>
</protein>
<name>A0A6G6AAT2_9VIRU</name>
<reference evidence="1" key="1">
    <citation type="submission" date="2019-07" db="EMBL/GenBank/DDBJ databases">
        <title>The discovery of a new lineage B mimivirus raises questions about particles surface fibrils.</title>
        <authorList>
            <person name="Silva L.K.S."/>
            <person name="Rodrigues R.A.L."/>
            <person name="Andrade A.C.S.P."/>
            <person name="Hikida H."/>
            <person name="Andreani J."/>
            <person name="Levasseur A."/>
            <person name="La Scola B."/>
            <person name="Abrahao J.S."/>
        </authorList>
    </citation>
    <scope>NUCLEOTIDE SEQUENCE</scope>
    <source>
        <strain evidence="1">B60</strain>
    </source>
</reference>
<proteinExistence type="predicted"/>